<dbReference type="Pfam" id="PF01638">
    <property type="entry name" value="HxlR"/>
    <property type="match status" value="1"/>
</dbReference>
<dbReference type="KEGG" id="slaa:EUU25_09635"/>
<keyword evidence="3" id="KW-0804">Transcription</keyword>
<gene>
    <name evidence="5" type="ORF">EUU25_09635</name>
</gene>
<dbReference type="Proteomes" id="UP000428803">
    <property type="component" value="Chromosome"/>
</dbReference>
<evidence type="ECO:0000313" key="5">
    <source>
        <dbReference type="EMBL" id="QGY80859.1"/>
    </source>
</evidence>
<evidence type="ECO:0000259" key="4">
    <source>
        <dbReference type="PROSITE" id="PS51118"/>
    </source>
</evidence>
<feature type="domain" description="HTH hxlR-type" evidence="4">
    <location>
        <begin position="12"/>
        <end position="109"/>
    </location>
</feature>
<organism evidence="5 6">
    <name type="scientific">Sphingorhabdus lacus</name>
    <dbReference type="NCBI Taxonomy" id="392610"/>
    <lineage>
        <taxon>Bacteria</taxon>
        <taxon>Pseudomonadati</taxon>
        <taxon>Pseudomonadota</taxon>
        <taxon>Alphaproteobacteria</taxon>
        <taxon>Sphingomonadales</taxon>
        <taxon>Sphingomonadaceae</taxon>
        <taxon>Sphingorhabdus</taxon>
    </lineage>
</organism>
<dbReference type="AlphaFoldDB" id="A0A6I6L527"/>
<dbReference type="EMBL" id="CP035733">
    <property type="protein sequence ID" value="QGY80859.1"/>
    <property type="molecule type" value="Genomic_DNA"/>
</dbReference>
<evidence type="ECO:0000313" key="6">
    <source>
        <dbReference type="Proteomes" id="UP000428803"/>
    </source>
</evidence>
<protein>
    <submittedName>
        <fullName evidence="5">Transcriptional regulator</fullName>
    </submittedName>
</protein>
<dbReference type="PROSITE" id="PS51118">
    <property type="entry name" value="HTH_HXLR"/>
    <property type="match status" value="1"/>
</dbReference>
<dbReference type="InterPro" id="IPR002577">
    <property type="entry name" value="HTH_HxlR"/>
</dbReference>
<sequence length="152" mass="17457">MPKRTVIDTRICPVAKSADVLGDRWTLLILRELFFGKERFEHLQSRSGASPQMLTDRLRHLRDKGIIVRIAYQERPIRYRYALTDKGKDLFSVLYAMRNWAERWERAEGDPLAIRYIHRACGQDVGLETTCPHCGEPLGYGDLKGNVVRGAA</sequence>
<keyword evidence="6" id="KW-1185">Reference proteome</keyword>
<dbReference type="InterPro" id="IPR036388">
    <property type="entry name" value="WH-like_DNA-bd_sf"/>
</dbReference>
<evidence type="ECO:0000256" key="3">
    <source>
        <dbReference type="ARBA" id="ARBA00023163"/>
    </source>
</evidence>
<name>A0A6I6L527_9SPHN</name>
<dbReference type="SUPFAM" id="SSF46785">
    <property type="entry name" value="Winged helix' DNA-binding domain"/>
    <property type="match status" value="1"/>
</dbReference>
<reference evidence="6" key="1">
    <citation type="submission" date="2019-01" db="EMBL/GenBank/DDBJ databases">
        <title>Sphingorhabdus lacus sp.nov., isolated from an oligotrophic freshwater lake.</title>
        <authorList>
            <person name="Park M."/>
        </authorList>
    </citation>
    <scope>NUCLEOTIDE SEQUENCE [LARGE SCALE GENOMIC DNA]</scope>
    <source>
        <strain evidence="6">IMCC1753</strain>
    </source>
</reference>
<keyword evidence="2" id="KW-0238">DNA-binding</keyword>
<dbReference type="GO" id="GO:0003677">
    <property type="term" value="F:DNA binding"/>
    <property type="evidence" value="ECO:0007669"/>
    <property type="project" value="UniProtKB-KW"/>
</dbReference>
<keyword evidence="1" id="KW-0805">Transcription regulation</keyword>
<proteinExistence type="predicted"/>
<dbReference type="PANTHER" id="PTHR33204">
    <property type="entry name" value="TRANSCRIPTIONAL REGULATOR, MARR FAMILY"/>
    <property type="match status" value="1"/>
</dbReference>
<dbReference type="PANTHER" id="PTHR33204:SF18">
    <property type="entry name" value="TRANSCRIPTIONAL REGULATORY PROTEIN"/>
    <property type="match status" value="1"/>
</dbReference>
<dbReference type="InterPro" id="IPR036390">
    <property type="entry name" value="WH_DNA-bd_sf"/>
</dbReference>
<dbReference type="RefSeq" id="WP_158900489.1">
    <property type="nucleotide sequence ID" value="NZ_CP035733.1"/>
</dbReference>
<dbReference type="Gene3D" id="1.10.10.10">
    <property type="entry name" value="Winged helix-like DNA-binding domain superfamily/Winged helix DNA-binding domain"/>
    <property type="match status" value="1"/>
</dbReference>
<evidence type="ECO:0000256" key="2">
    <source>
        <dbReference type="ARBA" id="ARBA00023125"/>
    </source>
</evidence>
<evidence type="ECO:0000256" key="1">
    <source>
        <dbReference type="ARBA" id="ARBA00023015"/>
    </source>
</evidence>
<dbReference type="OrthoDB" id="9782219at2"/>
<accession>A0A6I6L527</accession>